<dbReference type="HOGENOM" id="CLU_2235164_0_0_11"/>
<evidence type="ECO:0000313" key="3">
    <source>
        <dbReference type="Proteomes" id="UP000031774"/>
    </source>
</evidence>
<keyword evidence="3" id="KW-1185">Reference proteome</keyword>
<protein>
    <submittedName>
        <fullName evidence="2">Uncharacterized protein</fullName>
    </submittedName>
</protein>
<dbReference type="STRING" id="362257.SVTN_20660"/>
<evidence type="ECO:0000256" key="1">
    <source>
        <dbReference type="SAM" id="MobiDB-lite"/>
    </source>
</evidence>
<dbReference type="AlphaFoldDB" id="A0A0B5IDK2"/>
<proteinExistence type="predicted"/>
<dbReference type="EMBL" id="CP010407">
    <property type="protein sequence ID" value="AJF66429.1"/>
    <property type="molecule type" value="Genomic_DNA"/>
</dbReference>
<feature type="compositionally biased region" description="Low complexity" evidence="1">
    <location>
        <begin position="72"/>
        <end position="90"/>
    </location>
</feature>
<dbReference type="KEGG" id="svt:SVTN_20660"/>
<reference evidence="2 3" key="1">
    <citation type="submission" date="2014-12" db="EMBL/GenBank/DDBJ databases">
        <title>Complete genome sequence of Streptomyces vietnamensis strain GIMV4.0001, a genetic manipulable producer of the benzoisochromanequinone antibiotic granaticin.</title>
        <authorList>
            <person name="Deng M.R."/>
            <person name="Guo J."/>
            <person name="Ma L.Y."/>
            <person name="Feng G.D."/>
            <person name="Mo C.Y."/>
            <person name="Zhu H.H."/>
        </authorList>
    </citation>
    <scope>NUCLEOTIDE SEQUENCE [LARGE SCALE GENOMIC DNA]</scope>
    <source>
        <strain evidence="3">GIMV4.0001</strain>
    </source>
</reference>
<accession>A0A0B5IDK2</accession>
<dbReference type="Proteomes" id="UP000031774">
    <property type="component" value="Chromosome"/>
</dbReference>
<sequence>MTAMRITIEIDAHDEPASTTTTTTATGAAAAATREKPAYTGYALDAGPAPVGLAARNGTVWEPPAFTEAPPDRAAAAPASGSYARGGAPAVLSAGRAPTEEEIAR</sequence>
<feature type="region of interest" description="Disordered" evidence="1">
    <location>
        <begin position="65"/>
        <end position="105"/>
    </location>
</feature>
<gene>
    <name evidence="2" type="ORF">SVTN_20660</name>
</gene>
<evidence type="ECO:0000313" key="2">
    <source>
        <dbReference type="EMBL" id="AJF66429.1"/>
    </source>
</evidence>
<organism evidence="2 3">
    <name type="scientific">Streptomyces vietnamensis</name>
    <dbReference type="NCBI Taxonomy" id="362257"/>
    <lineage>
        <taxon>Bacteria</taxon>
        <taxon>Bacillati</taxon>
        <taxon>Actinomycetota</taxon>
        <taxon>Actinomycetes</taxon>
        <taxon>Kitasatosporales</taxon>
        <taxon>Streptomycetaceae</taxon>
        <taxon>Streptomyces</taxon>
    </lineage>
</organism>
<name>A0A0B5IDK2_9ACTN</name>